<reference evidence="2 3" key="1">
    <citation type="submission" date="2018-07" db="EMBL/GenBank/DDBJ databases">
        <title>Complete genome sequence of Flavobacterium arcticum type strain SM1502T.</title>
        <authorList>
            <person name="Li Y."/>
            <person name="Li D.-D."/>
        </authorList>
    </citation>
    <scope>NUCLEOTIDE SEQUENCE [LARGE SCALE GENOMIC DNA]</scope>
    <source>
        <strain evidence="2 3">SM1502</strain>
    </source>
</reference>
<proteinExistence type="predicted"/>
<evidence type="ECO:0000313" key="2">
    <source>
        <dbReference type="EMBL" id="AXG74869.1"/>
    </source>
</evidence>
<name>A0A345HE59_9FLAO</name>
<evidence type="ECO:0000256" key="1">
    <source>
        <dbReference type="SAM" id="SignalP"/>
    </source>
</evidence>
<protein>
    <recommendedName>
        <fullName evidence="4">Outermembrane protein</fullName>
    </recommendedName>
</protein>
<gene>
    <name evidence="2" type="ORF">DVK85_11775</name>
</gene>
<organism evidence="2 3">
    <name type="scientific">Flavobacterium arcticum</name>
    <dbReference type="NCBI Taxonomy" id="1784713"/>
    <lineage>
        <taxon>Bacteria</taxon>
        <taxon>Pseudomonadati</taxon>
        <taxon>Bacteroidota</taxon>
        <taxon>Flavobacteriia</taxon>
        <taxon>Flavobacteriales</taxon>
        <taxon>Flavobacteriaceae</taxon>
        <taxon>Flavobacterium</taxon>
    </lineage>
</organism>
<dbReference type="EMBL" id="CP031188">
    <property type="protein sequence ID" value="AXG74869.1"/>
    <property type="molecule type" value="Genomic_DNA"/>
</dbReference>
<dbReference type="KEGG" id="fat:DVK85_11775"/>
<evidence type="ECO:0000313" key="3">
    <source>
        <dbReference type="Proteomes" id="UP000253951"/>
    </source>
</evidence>
<dbReference type="OrthoDB" id="8887208at2"/>
<dbReference type="AlphaFoldDB" id="A0A345HE59"/>
<sequence>MKQPLLLVVLSFCLFSQYTIAQDEAINAEKYTEHNKGKFYIYWGGNRESYSKSDINFKGDGYNFTLHDVAAHDKPKGWHADYINPARMTIPQTNLRVGYFINDHYNVSFGIDHMKYVMTQNQIASINGYINLPDSEAGASYNRIYNNEPIELTEDFLTFEHTDGLNYINLEIARVDDISKYLYIANTDKIQVNITEGIGGGVIYPKTNAKVLGKRRHDDFHISGYGFSAKAGLNITFFKHFFIQGELKGGYINMNDIRTTYSGNDSASQHFMFFERIIVIGGIFRI</sequence>
<dbReference type="RefSeq" id="WP_114678627.1">
    <property type="nucleotide sequence ID" value="NZ_CP031188.1"/>
</dbReference>
<feature type="chain" id="PRO_5016741909" description="Outermembrane protein" evidence="1">
    <location>
        <begin position="22"/>
        <end position="286"/>
    </location>
</feature>
<evidence type="ECO:0008006" key="4">
    <source>
        <dbReference type="Google" id="ProtNLM"/>
    </source>
</evidence>
<feature type="signal peptide" evidence="1">
    <location>
        <begin position="1"/>
        <end position="21"/>
    </location>
</feature>
<dbReference type="Proteomes" id="UP000253951">
    <property type="component" value="Chromosome"/>
</dbReference>
<accession>A0A345HE59</accession>
<keyword evidence="1" id="KW-0732">Signal</keyword>
<keyword evidence="3" id="KW-1185">Reference proteome</keyword>